<dbReference type="GO" id="GO:0016757">
    <property type="term" value="F:glycosyltransferase activity"/>
    <property type="evidence" value="ECO:0007669"/>
    <property type="project" value="UniProtKB-KW"/>
</dbReference>
<dbReference type="PANTHER" id="PTHR46401:SF2">
    <property type="entry name" value="GLYCOSYLTRANSFERASE WBBK-RELATED"/>
    <property type="match status" value="1"/>
</dbReference>
<keyword evidence="2" id="KW-0328">Glycosyltransferase</keyword>
<gene>
    <name evidence="2" type="primary">pimB_2</name>
    <name evidence="2" type="ORF">PDESU_03375</name>
</gene>
<name>A0A6C2U5X9_PONDE</name>
<accession>A0A6C2U5X9</accession>
<dbReference type="AlphaFoldDB" id="A0A6C2U5X9"/>
<protein>
    <submittedName>
        <fullName evidence="2">GDP-mannose-dependent alpha-(1-6)-phosphatidylinositol monomannoside mannosyltransferase</fullName>
    </submittedName>
</protein>
<dbReference type="SUPFAM" id="SSF53756">
    <property type="entry name" value="UDP-Glycosyltransferase/glycogen phosphorylase"/>
    <property type="match status" value="1"/>
</dbReference>
<dbReference type="CDD" id="cd03801">
    <property type="entry name" value="GT4_PimA-like"/>
    <property type="match status" value="1"/>
</dbReference>
<dbReference type="Gene3D" id="3.40.50.2000">
    <property type="entry name" value="Glycogen Phosphorylase B"/>
    <property type="match status" value="2"/>
</dbReference>
<reference evidence="2 3" key="1">
    <citation type="submission" date="2019-04" db="EMBL/GenBank/DDBJ databases">
        <authorList>
            <person name="Van Vliet M D."/>
        </authorList>
    </citation>
    <scope>NUCLEOTIDE SEQUENCE [LARGE SCALE GENOMIC DNA]</scope>
    <source>
        <strain evidence="2 3">F1</strain>
    </source>
</reference>
<dbReference type="Proteomes" id="UP000366872">
    <property type="component" value="Unassembled WGS sequence"/>
</dbReference>
<keyword evidence="3" id="KW-1185">Reference proteome</keyword>
<proteinExistence type="predicted"/>
<evidence type="ECO:0000256" key="1">
    <source>
        <dbReference type="ARBA" id="ARBA00022679"/>
    </source>
</evidence>
<dbReference type="RefSeq" id="WP_136080430.1">
    <property type="nucleotide sequence ID" value="NZ_CAAHFG010000002.1"/>
</dbReference>
<organism evidence="2 3">
    <name type="scientific">Pontiella desulfatans</name>
    <dbReference type="NCBI Taxonomy" id="2750659"/>
    <lineage>
        <taxon>Bacteria</taxon>
        <taxon>Pseudomonadati</taxon>
        <taxon>Kiritimatiellota</taxon>
        <taxon>Kiritimatiellia</taxon>
        <taxon>Kiritimatiellales</taxon>
        <taxon>Pontiellaceae</taxon>
        <taxon>Pontiella</taxon>
    </lineage>
</organism>
<evidence type="ECO:0000313" key="3">
    <source>
        <dbReference type="Proteomes" id="UP000366872"/>
    </source>
</evidence>
<dbReference type="Pfam" id="PF13692">
    <property type="entry name" value="Glyco_trans_1_4"/>
    <property type="match status" value="1"/>
</dbReference>
<dbReference type="EMBL" id="CAAHFG010000002">
    <property type="protein sequence ID" value="VGO14806.1"/>
    <property type="molecule type" value="Genomic_DNA"/>
</dbReference>
<sequence>MKLKHGDPLVLVCQRGARHRYAIPCLLEESGILAALYTDSCAYSRAGRLSSALVKSGFHLERAAALAKRVPAGVPRAKIFASDLPLIAKGNRLPRTYVRWGLSGADAIYSMYGEDMAFLEWAKGEGAAVIVDVFVHPGTNRIVGDEQFRVLGRRESFFSNAEDDHSRRAFEIADILLCPSEWVADGVREFAPECAGKVCVSPYGSSVVPNESINEPVPGRILFAGRDPLRKGLHHLAEAAAMLKAEGMDLDVRVAGVSAEEVGWMAHRECLNCLGTVPMEQMKQEYARTDLFVLPSLSEGQAGVLLEAMACGCAVMATRESGVDFEPGCGVTVPVGNPRALADAIGKVVADPAYRRDLAQGALGQSRNYSMEAWRQRLVACVHNLCGTGREEAGQ</sequence>
<dbReference type="PANTHER" id="PTHR46401">
    <property type="entry name" value="GLYCOSYLTRANSFERASE WBBK-RELATED"/>
    <property type="match status" value="1"/>
</dbReference>
<evidence type="ECO:0000313" key="2">
    <source>
        <dbReference type="EMBL" id="VGO14806.1"/>
    </source>
</evidence>
<dbReference type="GO" id="GO:0009103">
    <property type="term" value="P:lipopolysaccharide biosynthetic process"/>
    <property type="evidence" value="ECO:0007669"/>
    <property type="project" value="TreeGrafter"/>
</dbReference>
<keyword evidence="1 2" id="KW-0808">Transferase</keyword>